<evidence type="ECO:0000256" key="1">
    <source>
        <dbReference type="ARBA" id="ARBA00022630"/>
    </source>
</evidence>
<dbReference type="PANTHER" id="PTHR47354">
    <property type="entry name" value="NADH OXIDOREDUCTASE HCR"/>
    <property type="match status" value="1"/>
</dbReference>
<evidence type="ECO:0000256" key="4">
    <source>
        <dbReference type="ARBA" id="ARBA00023002"/>
    </source>
</evidence>
<sequence>MNDALRVRVARIAGEAEDVLSYELVAEEGGALPSFEPGAHVDVRVPGGESVLRSYSLCNDAEETHRYVIAVQRDARGRGGSRAMHERVREGDVLVVSTPRNDFPLLFARGYVLVAGGIGITPLLSMARQLERTGADYTLYYCARAPERAAFHELLSTAPFADRVRFHFDGGEPEKGLDVSGLLSTRKPGTRLYCCGPSGLMKAVREASARHRWPWEKVHFESFNADGVSATSGKEDTDFEVAIRSTGQVLSVPKDQSLLNVLRRNGVRVPSDCEAGTCGTCVTRVCEGQPEHRDSFFQQEPAGDGRMLVCVSRARSKRLVLDL</sequence>
<dbReference type="InterPro" id="IPR006058">
    <property type="entry name" value="2Fe2S_fd_BS"/>
</dbReference>
<keyword evidence="2" id="KW-0001">2Fe-2S</keyword>
<dbReference type="CDD" id="cd00207">
    <property type="entry name" value="fer2"/>
    <property type="match status" value="1"/>
</dbReference>
<feature type="domain" description="2Fe-2S ferredoxin-type" evidence="7">
    <location>
        <begin position="239"/>
        <end position="323"/>
    </location>
</feature>
<dbReference type="Gene3D" id="2.40.30.10">
    <property type="entry name" value="Translation factors"/>
    <property type="match status" value="1"/>
</dbReference>
<dbReference type="SUPFAM" id="SSF63380">
    <property type="entry name" value="Riboflavin synthase domain-like"/>
    <property type="match status" value="1"/>
</dbReference>
<keyword evidence="5" id="KW-0408">Iron</keyword>
<accession>A0ABX7NQG5</accession>
<evidence type="ECO:0000313" key="10">
    <source>
        <dbReference type="Proteomes" id="UP000663090"/>
    </source>
</evidence>
<reference evidence="9 10" key="1">
    <citation type="submission" date="2021-02" db="EMBL/GenBank/DDBJ databases">
        <title>De Novo genome assembly of isolated myxobacteria.</title>
        <authorList>
            <person name="Stevens D.C."/>
        </authorList>
    </citation>
    <scope>NUCLEOTIDE SEQUENCE [LARGE SCALE GENOMIC DNA]</scope>
    <source>
        <strain evidence="9 10">SCHIC003</strain>
    </source>
</reference>
<keyword evidence="4" id="KW-0560">Oxidoreductase</keyword>
<keyword evidence="3" id="KW-0479">Metal-binding</keyword>
<protein>
    <submittedName>
        <fullName evidence="9">Oxidoreductase</fullName>
    </submittedName>
</protein>
<evidence type="ECO:0000256" key="2">
    <source>
        <dbReference type="ARBA" id="ARBA00022714"/>
    </source>
</evidence>
<dbReference type="InterPro" id="IPR017927">
    <property type="entry name" value="FAD-bd_FR_type"/>
</dbReference>
<proteinExistence type="predicted"/>
<dbReference type="InterPro" id="IPR036010">
    <property type="entry name" value="2Fe-2S_ferredoxin-like_sf"/>
</dbReference>
<dbReference type="InterPro" id="IPR017938">
    <property type="entry name" value="Riboflavin_synthase-like_b-brl"/>
</dbReference>
<dbReference type="InterPro" id="IPR012675">
    <property type="entry name" value="Beta-grasp_dom_sf"/>
</dbReference>
<evidence type="ECO:0000259" key="7">
    <source>
        <dbReference type="PROSITE" id="PS51085"/>
    </source>
</evidence>
<keyword evidence="10" id="KW-1185">Reference proteome</keyword>
<evidence type="ECO:0000259" key="8">
    <source>
        <dbReference type="PROSITE" id="PS51384"/>
    </source>
</evidence>
<keyword evidence="1" id="KW-0285">Flavoprotein</keyword>
<dbReference type="Gene3D" id="3.10.20.30">
    <property type="match status" value="1"/>
</dbReference>
<organism evidence="9 10">
    <name type="scientific">Myxococcus landrumensis</name>
    <dbReference type="NCBI Taxonomy" id="2813577"/>
    <lineage>
        <taxon>Bacteria</taxon>
        <taxon>Pseudomonadati</taxon>
        <taxon>Myxococcota</taxon>
        <taxon>Myxococcia</taxon>
        <taxon>Myxococcales</taxon>
        <taxon>Cystobacterineae</taxon>
        <taxon>Myxococcaceae</taxon>
        <taxon>Myxococcus</taxon>
    </lineage>
</organism>
<dbReference type="InterPro" id="IPR001041">
    <property type="entry name" value="2Fe-2S_ferredoxin-type"/>
</dbReference>
<dbReference type="InterPro" id="IPR039261">
    <property type="entry name" value="FNR_nucleotide-bd"/>
</dbReference>
<gene>
    <name evidence="9" type="ORF">JY572_28165</name>
</gene>
<keyword evidence="6" id="KW-0411">Iron-sulfur</keyword>
<dbReference type="PROSITE" id="PS51085">
    <property type="entry name" value="2FE2S_FER_2"/>
    <property type="match status" value="1"/>
</dbReference>
<name>A0ABX7NQG5_9BACT</name>
<evidence type="ECO:0000256" key="6">
    <source>
        <dbReference type="ARBA" id="ARBA00023014"/>
    </source>
</evidence>
<evidence type="ECO:0000256" key="5">
    <source>
        <dbReference type="ARBA" id="ARBA00023004"/>
    </source>
</evidence>
<dbReference type="Gene3D" id="3.40.50.80">
    <property type="entry name" value="Nucleotide-binding domain of ferredoxin-NADP reductase (FNR) module"/>
    <property type="match status" value="1"/>
</dbReference>
<dbReference type="Pfam" id="PF00111">
    <property type="entry name" value="Fer2"/>
    <property type="match status" value="1"/>
</dbReference>
<feature type="domain" description="FAD-binding FR-type" evidence="8">
    <location>
        <begin position="2"/>
        <end position="106"/>
    </location>
</feature>
<dbReference type="InterPro" id="IPR050415">
    <property type="entry name" value="MRET"/>
</dbReference>
<dbReference type="EMBL" id="CP071091">
    <property type="protein sequence ID" value="QSQ18443.1"/>
    <property type="molecule type" value="Genomic_DNA"/>
</dbReference>
<dbReference type="PANTHER" id="PTHR47354:SF1">
    <property type="entry name" value="CARNITINE MONOOXYGENASE REDUCTASE SUBUNIT"/>
    <property type="match status" value="1"/>
</dbReference>
<dbReference type="PROSITE" id="PS00197">
    <property type="entry name" value="2FE2S_FER_1"/>
    <property type="match status" value="1"/>
</dbReference>
<dbReference type="SUPFAM" id="SSF54292">
    <property type="entry name" value="2Fe-2S ferredoxin-like"/>
    <property type="match status" value="1"/>
</dbReference>
<dbReference type="Proteomes" id="UP000663090">
    <property type="component" value="Chromosome"/>
</dbReference>
<dbReference type="CDD" id="cd06185">
    <property type="entry name" value="PDR_like"/>
    <property type="match status" value="1"/>
</dbReference>
<evidence type="ECO:0000256" key="3">
    <source>
        <dbReference type="ARBA" id="ARBA00022723"/>
    </source>
</evidence>
<dbReference type="PROSITE" id="PS51384">
    <property type="entry name" value="FAD_FR"/>
    <property type="match status" value="1"/>
</dbReference>
<dbReference type="PRINTS" id="PR00409">
    <property type="entry name" value="PHDIOXRDTASE"/>
</dbReference>
<evidence type="ECO:0000313" key="9">
    <source>
        <dbReference type="EMBL" id="QSQ18443.1"/>
    </source>
</evidence>
<dbReference type="SUPFAM" id="SSF52343">
    <property type="entry name" value="Ferredoxin reductase-like, C-terminal NADP-linked domain"/>
    <property type="match status" value="1"/>
</dbReference>